<name>A0A8J9ZJ20_BRALA</name>
<proteinExistence type="predicted"/>
<organism evidence="1 2">
    <name type="scientific">Branchiostoma lanceolatum</name>
    <name type="common">Common lancelet</name>
    <name type="synonym">Amphioxus lanceolatum</name>
    <dbReference type="NCBI Taxonomy" id="7740"/>
    <lineage>
        <taxon>Eukaryota</taxon>
        <taxon>Metazoa</taxon>
        <taxon>Chordata</taxon>
        <taxon>Cephalochordata</taxon>
        <taxon>Leptocardii</taxon>
        <taxon>Amphioxiformes</taxon>
        <taxon>Branchiostomatidae</taxon>
        <taxon>Branchiostoma</taxon>
    </lineage>
</organism>
<keyword evidence="2" id="KW-1185">Reference proteome</keyword>
<accession>A0A8J9ZJ20</accession>
<evidence type="ECO:0000313" key="1">
    <source>
        <dbReference type="EMBL" id="CAH1255616.1"/>
    </source>
</evidence>
<dbReference type="PANTHER" id="PTHR15021">
    <property type="entry name" value="DISCONNECTED-RELATED"/>
    <property type="match status" value="1"/>
</dbReference>
<dbReference type="AlphaFoldDB" id="A0A8J9ZJ20"/>
<reference evidence="1" key="1">
    <citation type="submission" date="2022-01" db="EMBL/GenBank/DDBJ databases">
        <authorList>
            <person name="Braso-Vives M."/>
        </authorList>
    </citation>
    <scope>NUCLEOTIDE SEQUENCE</scope>
</reference>
<dbReference type="EMBL" id="OV696687">
    <property type="protein sequence ID" value="CAH1255616.1"/>
    <property type="molecule type" value="Genomic_DNA"/>
</dbReference>
<dbReference type="Proteomes" id="UP000838412">
    <property type="component" value="Chromosome 2"/>
</dbReference>
<dbReference type="GO" id="GO:0006355">
    <property type="term" value="P:regulation of DNA-templated transcription"/>
    <property type="evidence" value="ECO:0007669"/>
    <property type="project" value="TreeGrafter"/>
</dbReference>
<dbReference type="InterPro" id="IPR040436">
    <property type="entry name" value="Disconnected-like"/>
</dbReference>
<protein>
    <submittedName>
        <fullName evidence="1">BNC2 protein</fullName>
    </submittedName>
</protein>
<gene>
    <name evidence="1" type="primary">BNC2</name>
    <name evidence="1" type="ORF">BLAG_LOCUS14596</name>
</gene>
<dbReference type="OrthoDB" id="10070972at2759"/>
<dbReference type="PANTHER" id="PTHR15021:SF0">
    <property type="entry name" value="DISCO-RELATED, ISOFORM A-RELATED"/>
    <property type="match status" value="1"/>
</dbReference>
<evidence type="ECO:0000313" key="2">
    <source>
        <dbReference type="Proteomes" id="UP000838412"/>
    </source>
</evidence>
<dbReference type="GO" id="GO:0005634">
    <property type="term" value="C:nucleus"/>
    <property type="evidence" value="ECO:0007669"/>
    <property type="project" value="TreeGrafter"/>
</dbReference>
<sequence length="135" mass="14936">MKGQAAAARTPSQQKLGQITAISLRPGPVYLLVPGLRLSKHLPSRAHTESQPCSYPRSVHRAVRTGSVAWRPALPGFLRRRRSNCCPTMMFQAIRCTLPNCKCECFAPGKTHLRTCETCKHGWVAHGNVHFSSCL</sequence>